<keyword evidence="7" id="KW-1185">Reference proteome</keyword>
<dbReference type="InterPro" id="IPR028098">
    <property type="entry name" value="Glyco_trans_4-like_N"/>
</dbReference>
<dbReference type="EMBL" id="JAQFWQ010000012">
    <property type="protein sequence ID" value="MDA2810294.1"/>
    <property type="molecule type" value="Genomic_DNA"/>
</dbReference>
<dbReference type="SUPFAM" id="SSF53756">
    <property type="entry name" value="UDP-Glycosyltransferase/glycogen phosphorylase"/>
    <property type="match status" value="1"/>
</dbReference>
<dbReference type="PANTHER" id="PTHR12526">
    <property type="entry name" value="GLYCOSYLTRANSFERASE"/>
    <property type="match status" value="1"/>
</dbReference>
<evidence type="ECO:0000256" key="3">
    <source>
        <dbReference type="SAM" id="MobiDB-lite"/>
    </source>
</evidence>
<dbReference type="PANTHER" id="PTHR12526:SF627">
    <property type="entry name" value="D-RHAMNOSYLTRANSFERASE WBPZ"/>
    <property type="match status" value="1"/>
</dbReference>
<reference evidence="6 7" key="1">
    <citation type="submission" date="2023-01" db="EMBL/GenBank/DDBJ databases">
        <title>Draft genome sequence of Nocardiopsis sp. RSe5-2 isolated from halophytes.</title>
        <authorList>
            <person name="Duangmal K."/>
            <person name="Chantavorakit T."/>
        </authorList>
    </citation>
    <scope>NUCLEOTIDE SEQUENCE [LARGE SCALE GENOMIC DNA]</scope>
    <source>
        <strain evidence="6 7">RSe5-2</strain>
    </source>
</reference>
<dbReference type="Gene3D" id="3.40.50.2000">
    <property type="entry name" value="Glycogen Phosphorylase B"/>
    <property type="match status" value="2"/>
</dbReference>
<feature type="region of interest" description="Disordered" evidence="3">
    <location>
        <begin position="60"/>
        <end position="94"/>
    </location>
</feature>
<evidence type="ECO:0000313" key="7">
    <source>
        <dbReference type="Proteomes" id="UP001527866"/>
    </source>
</evidence>
<dbReference type="Pfam" id="PF13439">
    <property type="entry name" value="Glyco_transf_4"/>
    <property type="match status" value="1"/>
</dbReference>
<evidence type="ECO:0000256" key="2">
    <source>
        <dbReference type="ARBA" id="ARBA00022679"/>
    </source>
</evidence>
<feature type="domain" description="Glycosyl transferase family 1" evidence="4">
    <location>
        <begin position="205"/>
        <end position="361"/>
    </location>
</feature>
<proteinExistence type="predicted"/>
<sequence length="665" mass="70338">MKIAFLIVDRDHIGGVVSAVHNMAGALAARHEVEVVALRRARTASTFPLDGRVRVVNLTDVRPESPTGDAEDPLSARPPKVYPGEPGDPGRVPPKVSRLTELRLLRYLAETDADAVVSSNPKITVVLGRAEGGGFLRLAQEHSHPWAYAPGLKREVYAAYRSMDAVTVLTPETAERTRADAGGGHFMPVVPNCVPPAGGGGLSASGAPLVVTGGVLKPHKGFDVLVEAFAQVSGEFGEWGLRIHGGGPDRRRIRDAIERHGVYERAHLMGPTERLPWELAKGAVFALPSKREPFGNVLVEAMSLGLPVVSADCDHGPRNIITSGKEGLLVPPGDAGAMADALRVLLGDPRVRAEMGEAARSGAERFGEGPSAERFTGVLEEAARRRAARSVRGRMTVEAGSGDVRIDLEGVPEGAEVVLHRRTAAAGAGEAAVFPVEGGTARVPRQMGPAEGEWTVAVRRPDGVEAVVADGGCDTAGYLAAPRLSREAPGLRALLPYVADDGAPSVRSRVRTVHAEVRSVRTDGDRITLHGDLWGTDPGPGARVEAVRRESRACEVSAPAEPTGGGGFRAALSARAFASRHGSGEAVWDLWLVPGEGAERTGLCRLDTDVLRTTPVFTHPEAVVPGPRRPGARLGPLGLLKRRRYAVRVYFSSADRLAVKVVPAE</sequence>
<evidence type="ECO:0000313" key="6">
    <source>
        <dbReference type="EMBL" id="MDA2810294.1"/>
    </source>
</evidence>
<dbReference type="Pfam" id="PF00534">
    <property type="entry name" value="Glycos_transf_1"/>
    <property type="match status" value="1"/>
</dbReference>
<dbReference type="EC" id="2.4.-.-" evidence="6"/>
<keyword evidence="1 6" id="KW-0328">Glycosyltransferase</keyword>
<evidence type="ECO:0000259" key="4">
    <source>
        <dbReference type="Pfam" id="PF00534"/>
    </source>
</evidence>
<gene>
    <name evidence="6" type="ORF">O4J56_06550</name>
</gene>
<comment type="caution">
    <text evidence="6">The sequence shown here is derived from an EMBL/GenBank/DDBJ whole genome shotgun (WGS) entry which is preliminary data.</text>
</comment>
<organism evidence="6 7">
    <name type="scientific">Nocardiopsis endophytica</name>
    <dbReference type="NCBI Taxonomy" id="3018445"/>
    <lineage>
        <taxon>Bacteria</taxon>
        <taxon>Bacillati</taxon>
        <taxon>Actinomycetota</taxon>
        <taxon>Actinomycetes</taxon>
        <taxon>Streptosporangiales</taxon>
        <taxon>Nocardiopsidaceae</taxon>
        <taxon>Nocardiopsis</taxon>
    </lineage>
</organism>
<dbReference type="Proteomes" id="UP001527866">
    <property type="component" value="Unassembled WGS sequence"/>
</dbReference>
<protein>
    <submittedName>
        <fullName evidence="6">Glycosyltransferase</fullName>
        <ecNumber evidence="6">2.4.-.-</ecNumber>
    </submittedName>
</protein>
<accession>A0ABT4U017</accession>
<evidence type="ECO:0000256" key="1">
    <source>
        <dbReference type="ARBA" id="ARBA00022676"/>
    </source>
</evidence>
<dbReference type="RefSeq" id="WP_270684349.1">
    <property type="nucleotide sequence ID" value="NZ_JAQFWQ010000012.1"/>
</dbReference>
<dbReference type="GO" id="GO:0016757">
    <property type="term" value="F:glycosyltransferase activity"/>
    <property type="evidence" value="ECO:0007669"/>
    <property type="project" value="UniProtKB-KW"/>
</dbReference>
<evidence type="ECO:0000259" key="5">
    <source>
        <dbReference type="Pfam" id="PF13439"/>
    </source>
</evidence>
<feature type="domain" description="Glycosyltransferase subfamily 4-like N-terminal" evidence="5">
    <location>
        <begin position="13"/>
        <end position="195"/>
    </location>
</feature>
<keyword evidence="2 6" id="KW-0808">Transferase</keyword>
<dbReference type="InterPro" id="IPR001296">
    <property type="entry name" value="Glyco_trans_1"/>
</dbReference>
<name>A0ABT4U017_9ACTN</name>